<evidence type="ECO:0000313" key="2">
    <source>
        <dbReference type="Proteomes" id="UP001057498"/>
    </source>
</evidence>
<keyword evidence="2" id="KW-1185">Reference proteome</keyword>
<organism evidence="1 2">
    <name type="scientific">Sphaerotilus microaerophilus</name>
    <dbReference type="NCBI Taxonomy" id="2914710"/>
    <lineage>
        <taxon>Bacteria</taxon>
        <taxon>Pseudomonadati</taxon>
        <taxon>Pseudomonadota</taxon>
        <taxon>Betaproteobacteria</taxon>
        <taxon>Burkholderiales</taxon>
        <taxon>Sphaerotilaceae</taxon>
        <taxon>Sphaerotilus</taxon>
    </lineage>
</organism>
<reference evidence="1" key="1">
    <citation type="submission" date="2022-04" db="EMBL/GenBank/DDBJ databases">
        <title>Whole genome sequence of Sphaerotilus sp. FB-5.</title>
        <authorList>
            <person name="Takeda M."/>
            <person name="Narihara S."/>
            <person name="Akimoto M."/>
            <person name="Akimoto R."/>
            <person name="Nishiyashiki S."/>
            <person name="Murakami T."/>
        </authorList>
    </citation>
    <scope>NUCLEOTIDE SEQUENCE</scope>
    <source>
        <strain evidence="1">FB-5</strain>
    </source>
</reference>
<proteinExistence type="predicted"/>
<protein>
    <submittedName>
        <fullName evidence="1">Uncharacterized protein</fullName>
    </submittedName>
</protein>
<sequence>MRTELADTLLQLFEGIGTAPGSGLVVTEVEVVMPLEVSAATRGEELVFLAQPPHSRWEAGFLPPVQRLHLKLALEER</sequence>
<name>A0ABM7YNK9_9BURK</name>
<accession>A0ABM7YNK9</accession>
<evidence type="ECO:0000313" key="1">
    <source>
        <dbReference type="EMBL" id="BDI06060.1"/>
    </source>
</evidence>
<dbReference type="Proteomes" id="UP001057498">
    <property type="component" value="Chromosome"/>
</dbReference>
<dbReference type="EMBL" id="AP025730">
    <property type="protein sequence ID" value="BDI06060.1"/>
    <property type="molecule type" value="Genomic_DNA"/>
</dbReference>
<dbReference type="RefSeq" id="WP_251969378.1">
    <property type="nucleotide sequence ID" value="NZ_AP025730.1"/>
</dbReference>
<gene>
    <name evidence="1" type="ORF">CATMQ487_30300</name>
</gene>